<evidence type="ECO:0000256" key="1">
    <source>
        <dbReference type="ARBA" id="ARBA00022737"/>
    </source>
</evidence>
<dbReference type="Gene3D" id="1.25.40.20">
    <property type="entry name" value="Ankyrin repeat-containing domain"/>
    <property type="match status" value="3"/>
</dbReference>
<evidence type="ECO:0000313" key="5">
    <source>
        <dbReference type="Proteomes" id="UP000253845"/>
    </source>
</evidence>
<dbReference type="AlphaFoldDB" id="A0A370C1Y8"/>
<dbReference type="EMBL" id="KZ851909">
    <property type="protein sequence ID" value="RDH21927.1"/>
    <property type="molecule type" value="Genomic_DNA"/>
</dbReference>
<accession>A0A370C1Y8</accession>
<dbReference type="PROSITE" id="PS50088">
    <property type="entry name" value="ANK_REPEAT"/>
    <property type="match status" value="3"/>
</dbReference>
<organism evidence="4 5">
    <name type="scientific">Aspergillus niger ATCC 13496</name>
    <dbReference type="NCBI Taxonomy" id="1353008"/>
    <lineage>
        <taxon>Eukaryota</taxon>
        <taxon>Fungi</taxon>
        <taxon>Dikarya</taxon>
        <taxon>Ascomycota</taxon>
        <taxon>Pezizomycotina</taxon>
        <taxon>Eurotiomycetes</taxon>
        <taxon>Eurotiomycetidae</taxon>
        <taxon>Eurotiales</taxon>
        <taxon>Aspergillaceae</taxon>
        <taxon>Aspergillus</taxon>
        <taxon>Aspergillus subgen. Circumdati</taxon>
    </lineage>
</organism>
<dbReference type="PROSITE" id="PS50297">
    <property type="entry name" value="ANK_REP_REGION"/>
    <property type="match status" value="2"/>
</dbReference>
<dbReference type="VEuPathDB" id="FungiDB:M747DRAFT_314029"/>
<sequence>MANLNELSTEILLEILSYIDYDVDLTALSQTNRRLYNLTSKLIDQAILHIFNNSDIYPNKSGALHNATFDGNVDCVRRLLRLGIPPTWRRRKGHCWEPIQTAATRGHANLVRMFIEHGVDPNAVKDPERFNLNRNPLLAAISGGHEEVVRVLIEHGVDLEYTKEQETNVQPLSEATSRLRYEIVKLLLDHGCNPRSPDFLSWRPSSALEVAGGLSLPILRMFVGPDIPEDYFSASENYSHDMVIEALRKSNLPLVRFLVEHGAEFNYRQPNHCQGLPSQMYLWGDVLYHLGRLSVKCSEDAGYLLRNIDVDNIITERNITAIMGLAIGAARGGNIGLLKRLIGLDWIQSHPMIEPEIWKDLMTTCMAEAVFGGHLEIVRLSLNRGADPDDPAYWNRTEGVRDRPIHNAIRKGYTKILELLLDRGANAFPKGGKTAFEKTTTRYAPKLTRQARYDIVQLLVNRGLVEADQVWVQRGFSEPQVPERRTIKRAVRWGPKIFRLIQQHFDVKLDVGNANHQLAFEEAVERGDIAILKEFLEAGFNPNVPDGLLITAAESDRSHDATEQVVDLLLLYGADINLRDTETDMPYIFRGIHGLKYCSEEVIRFLLRKGADPFSVDRSGEHLFIKVAAEGQTDTVKGVLGHFDNEGIPFARVKSMVEKAARAAGSAAKAAMTSAYEMKPDTYNIRNDALYYARETATVEEYLWRWYWHRMYPCQES</sequence>
<dbReference type="Pfam" id="PF12796">
    <property type="entry name" value="Ank_2"/>
    <property type="match status" value="1"/>
</dbReference>
<feature type="repeat" description="ANK" evidence="3">
    <location>
        <begin position="132"/>
        <end position="164"/>
    </location>
</feature>
<dbReference type="InterPro" id="IPR036770">
    <property type="entry name" value="Ankyrin_rpt-contain_sf"/>
</dbReference>
<protein>
    <submittedName>
        <fullName evidence="4">Ankyrin</fullName>
    </submittedName>
</protein>
<gene>
    <name evidence="4" type="ORF">M747DRAFT_314029</name>
</gene>
<dbReference type="PANTHER" id="PTHR24198">
    <property type="entry name" value="ANKYRIN REPEAT AND PROTEIN KINASE DOMAIN-CONTAINING PROTEIN"/>
    <property type="match status" value="1"/>
</dbReference>
<dbReference type="PANTHER" id="PTHR24198:SF165">
    <property type="entry name" value="ANKYRIN REPEAT-CONTAINING PROTEIN-RELATED"/>
    <property type="match status" value="1"/>
</dbReference>
<name>A0A370C1Y8_ASPNG</name>
<keyword evidence="2 3" id="KW-0040">ANK repeat</keyword>
<dbReference type="Proteomes" id="UP000253845">
    <property type="component" value="Unassembled WGS sequence"/>
</dbReference>
<feature type="repeat" description="ANK" evidence="3">
    <location>
        <begin position="400"/>
        <end position="426"/>
    </location>
</feature>
<feature type="repeat" description="ANK" evidence="3">
    <location>
        <begin position="98"/>
        <end position="126"/>
    </location>
</feature>
<keyword evidence="1" id="KW-0677">Repeat</keyword>
<reference evidence="4 5" key="1">
    <citation type="submission" date="2018-07" db="EMBL/GenBank/DDBJ databases">
        <title>Section-level genome sequencing of Aspergillus section Nigri to investigate inter- and intra-species variation.</title>
        <authorList>
            <consortium name="DOE Joint Genome Institute"/>
            <person name="Vesth T.C."/>
            <person name="Nybo J.L."/>
            <person name="Theobald S."/>
            <person name="Frisvad J.C."/>
            <person name="Larsen T.O."/>
            <person name="Nielsen K.F."/>
            <person name="Hoof J.B."/>
            <person name="Brandl J."/>
            <person name="Salamov A."/>
            <person name="Riley R."/>
            <person name="Gladden J.M."/>
            <person name="Phatale P."/>
            <person name="Nielsen M.T."/>
            <person name="Lyhne E.K."/>
            <person name="Kogle M.E."/>
            <person name="Strasser K."/>
            <person name="McDonnell E."/>
            <person name="Barry K."/>
            <person name="Clum A."/>
            <person name="Chen C."/>
            <person name="Nolan M."/>
            <person name="Sandor L."/>
            <person name="Kuo A."/>
            <person name="Lipzen A."/>
            <person name="Hainaut M."/>
            <person name="Drula E."/>
            <person name="Tsang A."/>
            <person name="Magnuson J.K."/>
            <person name="Henrissat B."/>
            <person name="Wiebenga A."/>
            <person name="Simmons B.A."/>
            <person name="Makela M.R."/>
            <person name="De vries R.P."/>
            <person name="Grigoriev I.V."/>
            <person name="Mortensen U.H."/>
            <person name="Baker S.E."/>
            <person name="Andersen M.R."/>
        </authorList>
    </citation>
    <scope>NUCLEOTIDE SEQUENCE [LARGE SCALE GENOMIC DNA]</scope>
    <source>
        <strain evidence="4 5">ATCC 13496</strain>
    </source>
</reference>
<proteinExistence type="predicted"/>
<evidence type="ECO:0000256" key="2">
    <source>
        <dbReference type="ARBA" id="ARBA00023043"/>
    </source>
</evidence>
<evidence type="ECO:0000256" key="3">
    <source>
        <dbReference type="PROSITE-ProRule" id="PRU00023"/>
    </source>
</evidence>
<dbReference type="SMART" id="SM00248">
    <property type="entry name" value="ANK"/>
    <property type="match status" value="9"/>
</dbReference>
<dbReference type="Pfam" id="PF13637">
    <property type="entry name" value="Ank_4"/>
    <property type="match status" value="1"/>
</dbReference>
<dbReference type="InterPro" id="IPR002110">
    <property type="entry name" value="Ankyrin_rpt"/>
</dbReference>
<dbReference type="SUPFAM" id="SSF48403">
    <property type="entry name" value="Ankyrin repeat"/>
    <property type="match status" value="2"/>
</dbReference>
<evidence type="ECO:0000313" key="4">
    <source>
        <dbReference type="EMBL" id="RDH21927.1"/>
    </source>
</evidence>